<keyword evidence="2" id="KW-1185">Reference proteome</keyword>
<dbReference type="Proteomes" id="UP001396334">
    <property type="component" value="Unassembled WGS sequence"/>
</dbReference>
<protein>
    <recommendedName>
        <fullName evidence="3">RNase H type-1 domain-containing protein</fullName>
    </recommendedName>
</protein>
<evidence type="ECO:0000313" key="1">
    <source>
        <dbReference type="EMBL" id="KAK9019948.1"/>
    </source>
</evidence>
<dbReference type="EMBL" id="JBBPBN010000017">
    <property type="protein sequence ID" value="KAK9019948.1"/>
    <property type="molecule type" value="Genomic_DNA"/>
</dbReference>
<comment type="caution">
    <text evidence="1">The sequence shown here is derived from an EMBL/GenBank/DDBJ whole genome shotgun (WGS) entry which is preliminary data.</text>
</comment>
<reference evidence="1 2" key="1">
    <citation type="journal article" date="2024" name="G3 (Bethesda)">
        <title>Genome assembly of Hibiscus sabdariffa L. provides insights into metabolisms of medicinal natural products.</title>
        <authorList>
            <person name="Kim T."/>
        </authorList>
    </citation>
    <scope>NUCLEOTIDE SEQUENCE [LARGE SCALE GENOMIC DNA]</scope>
    <source>
        <strain evidence="1">TK-2024</strain>
        <tissue evidence="1">Old leaves</tissue>
    </source>
</reference>
<organism evidence="1 2">
    <name type="scientific">Hibiscus sabdariffa</name>
    <name type="common">roselle</name>
    <dbReference type="NCBI Taxonomy" id="183260"/>
    <lineage>
        <taxon>Eukaryota</taxon>
        <taxon>Viridiplantae</taxon>
        <taxon>Streptophyta</taxon>
        <taxon>Embryophyta</taxon>
        <taxon>Tracheophyta</taxon>
        <taxon>Spermatophyta</taxon>
        <taxon>Magnoliopsida</taxon>
        <taxon>eudicotyledons</taxon>
        <taxon>Gunneridae</taxon>
        <taxon>Pentapetalae</taxon>
        <taxon>rosids</taxon>
        <taxon>malvids</taxon>
        <taxon>Malvales</taxon>
        <taxon>Malvaceae</taxon>
        <taxon>Malvoideae</taxon>
        <taxon>Hibiscus</taxon>
    </lineage>
</organism>
<evidence type="ECO:0000313" key="2">
    <source>
        <dbReference type="Proteomes" id="UP001396334"/>
    </source>
</evidence>
<proteinExistence type="predicted"/>
<accession>A0ABR2S447</accession>
<gene>
    <name evidence="1" type="ORF">V6N11_054452</name>
</gene>
<evidence type="ECO:0008006" key="3">
    <source>
        <dbReference type="Google" id="ProtNLM"/>
    </source>
</evidence>
<sequence>MRKALDVRTLYCWSELVPWWVKAEWPDLCVSISDSQVHQLILGSISRTESPCGANYWARISQIQCGCCGTAGIGGILRNSIGASLIYLSKYIGIFDVSTTELLAVEEACTVFFSSKWSRIYKLEIESDCNNVHGVVAVSGIILSSLESKIAWLIAC</sequence>
<name>A0ABR2S447_9ROSI</name>